<gene>
    <name evidence="3" type="ORF">GFB47_05800</name>
</gene>
<dbReference type="Gene3D" id="3.90.1200.10">
    <property type="match status" value="1"/>
</dbReference>
<keyword evidence="2 3" id="KW-0808">Transferase</keyword>
<sequence>MWQAITQQLSDVLSFEFILREKERLNDGETNRCYLIGDGEQRYFIKVNERNCLAKFEAEFENLSALNATATLCVPEPILCGTTKTHSFLVLNHYVTKPLQLDADFYQLGQQLARLHCWGEQRDYGYDADTYVGLNLQPNAWHKKWCLFFAEHRIGWQLQLLKEKGIEFGDIETIVQKVKLSLAGHQPNPSLLHGALSRHNVALSFAGPLCYDPSSFWGDREYDLAIAEYDGPANAAFMQGYQALSPLDNGYQQRKTVYQLYYLLCLCNQYGGEYLIECDNTISSFLVEKH</sequence>
<evidence type="ECO:0000256" key="1">
    <source>
        <dbReference type="ARBA" id="ARBA00009460"/>
    </source>
</evidence>
<evidence type="ECO:0000256" key="2">
    <source>
        <dbReference type="PIRNR" id="PIRNR006221"/>
    </source>
</evidence>
<dbReference type="PIRSF" id="PIRSF006221">
    <property type="entry name" value="Ketosamine-3-kinase"/>
    <property type="match status" value="1"/>
</dbReference>
<dbReference type="SUPFAM" id="SSF56112">
    <property type="entry name" value="Protein kinase-like (PK-like)"/>
    <property type="match status" value="1"/>
</dbReference>
<dbReference type="GO" id="GO:0016301">
    <property type="term" value="F:kinase activity"/>
    <property type="evidence" value="ECO:0007669"/>
    <property type="project" value="UniProtKB-UniRule"/>
</dbReference>
<protein>
    <submittedName>
        <fullName evidence="3">Phosphotransferase</fullName>
    </submittedName>
</protein>
<keyword evidence="2" id="KW-0418">Kinase</keyword>
<dbReference type="Gene3D" id="3.30.200.20">
    <property type="entry name" value="Phosphorylase Kinase, domain 1"/>
    <property type="match status" value="1"/>
</dbReference>
<dbReference type="InterPro" id="IPR011009">
    <property type="entry name" value="Kinase-like_dom_sf"/>
</dbReference>
<dbReference type="PANTHER" id="PTHR12149:SF8">
    <property type="entry name" value="PROTEIN-RIBULOSAMINE 3-KINASE"/>
    <property type="match status" value="1"/>
</dbReference>
<accession>A0A5Q0TFM7</accession>
<proteinExistence type="inferred from homology"/>
<dbReference type="PANTHER" id="PTHR12149">
    <property type="entry name" value="FRUCTOSAMINE 3 KINASE-RELATED PROTEIN"/>
    <property type="match status" value="1"/>
</dbReference>
<evidence type="ECO:0000313" key="3">
    <source>
        <dbReference type="EMBL" id="QGA64966.1"/>
    </source>
</evidence>
<dbReference type="Pfam" id="PF03881">
    <property type="entry name" value="Fructosamin_kin"/>
    <property type="match status" value="1"/>
</dbReference>
<reference evidence="3 4" key="1">
    <citation type="submission" date="2019-10" db="EMBL/GenBank/DDBJ databases">
        <title>Vibrio sp. nov., isolated from Coralline algae surface.</title>
        <authorList>
            <person name="Geng Y."/>
            <person name="Zhang X."/>
        </authorList>
    </citation>
    <scope>NUCLEOTIDE SEQUENCE [LARGE SCALE GENOMIC DNA]</scope>
    <source>
        <strain evidence="3 4">SM1977</strain>
    </source>
</reference>
<dbReference type="AlphaFoldDB" id="A0A5Q0TFM7"/>
<evidence type="ECO:0000313" key="4">
    <source>
        <dbReference type="Proteomes" id="UP000348942"/>
    </source>
</evidence>
<dbReference type="Proteomes" id="UP000348942">
    <property type="component" value="Chromosome 1"/>
</dbReference>
<keyword evidence="4" id="KW-1185">Reference proteome</keyword>
<dbReference type="InterPro" id="IPR016477">
    <property type="entry name" value="Fructo-/Ketosamine-3-kinase"/>
</dbReference>
<name>A0A5Q0TFM7_9VIBR</name>
<comment type="similarity">
    <text evidence="1 2">Belongs to the fructosamine kinase family.</text>
</comment>
<dbReference type="EMBL" id="CP045699">
    <property type="protein sequence ID" value="QGA64966.1"/>
    <property type="molecule type" value="Genomic_DNA"/>
</dbReference>
<dbReference type="RefSeq" id="WP_153447116.1">
    <property type="nucleotide sequence ID" value="NZ_CP045699.1"/>
</dbReference>
<organism evidence="3 4">
    <name type="scientific">Vibrio algicola</name>
    <dbReference type="NCBI Taxonomy" id="2662262"/>
    <lineage>
        <taxon>Bacteria</taxon>
        <taxon>Pseudomonadati</taxon>
        <taxon>Pseudomonadota</taxon>
        <taxon>Gammaproteobacteria</taxon>
        <taxon>Vibrionales</taxon>
        <taxon>Vibrionaceae</taxon>
        <taxon>Vibrio</taxon>
    </lineage>
</organism>